<sequence>MADSPAAEIALDEDGIRDLLRASAPDLADLPLRLVAEGWDNAVWRLGEDLAVRIPRRAVAAELIEHEQRWLPEIDDRLAPLGVATPRPVRAGRPAAGFPWPWSVVAWAEGISADRQPQAERRDWAQSLGRTLLALHVEASPDHPVNPVRGVPLALRDDAMRENAGLVALDRPRLAAALLACWDEGLDAAPHAGAPIWIHGDLHPANIVVAGPRLAALVDFGDVTAGDPAYDLAISWLGFDAAGRAEFRSAFAGQYDADAWRRARAWAAAVTLILLARSDDRPAMAAIGETAAIELVGTVAED</sequence>
<dbReference type="InterPro" id="IPR002575">
    <property type="entry name" value="Aminoglycoside_PTrfase"/>
</dbReference>
<evidence type="ECO:0000259" key="1">
    <source>
        <dbReference type="Pfam" id="PF01636"/>
    </source>
</evidence>
<dbReference type="RefSeq" id="WP_310017232.1">
    <property type="nucleotide sequence ID" value="NZ_JAVDUM010000002.1"/>
</dbReference>
<dbReference type="GO" id="GO:0016301">
    <property type="term" value="F:kinase activity"/>
    <property type="evidence" value="ECO:0007669"/>
    <property type="project" value="UniProtKB-KW"/>
</dbReference>
<accession>A0ABU1S8J2</accession>
<dbReference type="Gene3D" id="3.30.200.20">
    <property type="entry name" value="Phosphorylase Kinase, domain 1"/>
    <property type="match status" value="1"/>
</dbReference>
<dbReference type="InterPro" id="IPR011009">
    <property type="entry name" value="Kinase-like_dom_sf"/>
</dbReference>
<evidence type="ECO:0000313" key="3">
    <source>
        <dbReference type="Proteomes" id="UP001259347"/>
    </source>
</evidence>
<keyword evidence="2" id="KW-0808">Transferase</keyword>
<dbReference type="EMBL" id="JAVDUM010000002">
    <property type="protein sequence ID" value="MDR6865937.1"/>
    <property type="molecule type" value="Genomic_DNA"/>
</dbReference>
<feature type="domain" description="Aminoglycoside phosphotransferase" evidence="1">
    <location>
        <begin position="32"/>
        <end position="266"/>
    </location>
</feature>
<dbReference type="SUPFAM" id="SSF56112">
    <property type="entry name" value="Protein kinase-like (PK-like)"/>
    <property type="match status" value="1"/>
</dbReference>
<comment type="caution">
    <text evidence="2">The sequence shown here is derived from an EMBL/GenBank/DDBJ whole genome shotgun (WGS) entry which is preliminary data.</text>
</comment>
<dbReference type="Pfam" id="PF01636">
    <property type="entry name" value="APH"/>
    <property type="match status" value="1"/>
</dbReference>
<dbReference type="InterPro" id="IPR051678">
    <property type="entry name" value="AGP_Transferase"/>
</dbReference>
<evidence type="ECO:0000313" key="2">
    <source>
        <dbReference type="EMBL" id="MDR6865937.1"/>
    </source>
</evidence>
<dbReference type="PANTHER" id="PTHR21310">
    <property type="entry name" value="AMINOGLYCOSIDE PHOSPHOTRANSFERASE-RELATED-RELATED"/>
    <property type="match status" value="1"/>
</dbReference>
<organism evidence="2 3">
    <name type="scientific">Microbacterium resistens</name>
    <dbReference type="NCBI Taxonomy" id="156977"/>
    <lineage>
        <taxon>Bacteria</taxon>
        <taxon>Bacillati</taxon>
        <taxon>Actinomycetota</taxon>
        <taxon>Actinomycetes</taxon>
        <taxon>Micrococcales</taxon>
        <taxon>Microbacteriaceae</taxon>
        <taxon>Microbacterium</taxon>
    </lineage>
</organism>
<dbReference type="CDD" id="cd05155">
    <property type="entry name" value="APH_ChoK_like_1"/>
    <property type="match status" value="1"/>
</dbReference>
<keyword evidence="2" id="KW-0418">Kinase</keyword>
<name>A0ABU1S8J2_9MICO</name>
<protein>
    <submittedName>
        <fullName evidence="2">Aminoglycoside phosphotransferase (APT) family kinase protein</fullName>
    </submittedName>
</protein>
<dbReference type="PANTHER" id="PTHR21310:SF42">
    <property type="entry name" value="BIFUNCTIONAL AAC_APH"/>
    <property type="match status" value="1"/>
</dbReference>
<keyword evidence="3" id="KW-1185">Reference proteome</keyword>
<dbReference type="Gene3D" id="3.90.1200.10">
    <property type="match status" value="1"/>
</dbReference>
<proteinExistence type="predicted"/>
<gene>
    <name evidence="2" type="ORF">J2Y69_000522</name>
</gene>
<dbReference type="Proteomes" id="UP001259347">
    <property type="component" value="Unassembled WGS sequence"/>
</dbReference>
<reference evidence="2 3" key="1">
    <citation type="submission" date="2023-07" db="EMBL/GenBank/DDBJ databases">
        <title>Sorghum-associated microbial communities from plants grown in Nebraska, USA.</title>
        <authorList>
            <person name="Schachtman D."/>
        </authorList>
    </citation>
    <scope>NUCLEOTIDE SEQUENCE [LARGE SCALE GENOMIC DNA]</scope>
    <source>
        <strain evidence="2 3">2980</strain>
    </source>
</reference>